<evidence type="ECO:0000256" key="1">
    <source>
        <dbReference type="ARBA" id="ARBA00001971"/>
    </source>
</evidence>
<dbReference type="PRINTS" id="PR00463">
    <property type="entry name" value="EP450I"/>
</dbReference>
<keyword evidence="3 7" id="KW-0479">Metal-binding</keyword>
<evidence type="ECO:0000313" key="10">
    <source>
        <dbReference type="Proteomes" id="UP000799772"/>
    </source>
</evidence>
<evidence type="ECO:0000256" key="2">
    <source>
        <dbReference type="ARBA" id="ARBA00010617"/>
    </source>
</evidence>
<keyword evidence="10" id="KW-1185">Reference proteome</keyword>
<organism evidence="9 10">
    <name type="scientific">Rhizodiscina lignyota</name>
    <dbReference type="NCBI Taxonomy" id="1504668"/>
    <lineage>
        <taxon>Eukaryota</taxon>
        <taxon>Fungi</taxon>
        <taxon>Dikarya</taxon>
        <taxon>Ascomycota</taxon>
        <taxon>Pezizomycotina</taxon>
        <taxon>Dothideomycetes</taxon>
        <taxon>Pleosporomycetidae</taxon>
        <taxon>Aulographales</taxon>
        <taxon>Rhizodiscinaceae</taxon>
        <taxon>Rhizodiscina</taxon>
    </lineage>
</organism>
<dbReference type="GO" id="GO:0004497">
    <property type="term" value="F:monooxygenase activity"/>
    <property type="evidence" value="ECO:0007669"/>
    <property type="project" value="UniProtKB-KW"/>
</dbReference>
<dbReference type="SUPFAM" id="SSF48264">
    <property type="entry name" value="Cytochrome P450"/>
    <property type="match status" value="1"/>
</dbReference>
<dbReference type="PRINTS" id="PR00385">
    <property type="entry name" value="P450"/>
</dbReference>
<keyword evidence="6 8" id="KW-0503">Monooxygenase</keyword>
<dbReference type="GO" id="GO:0005506">
    <property type="term" value="F:iron ion binding"/>
    <property type="evidence" value="ECO:0007669"/>
    <property type="project" value="InterPro"/>
</dbReference>
<gene>
    <name evidence="9" type="ORF">NA57DRAFT_64293</name>
</gene>
<dbReference type="PROSITE" id="PS00086">
    <property type="entry name" value="CYTOCHROME_P450"/>
    <property type="match status" value="1"/>
</dbReference>
<dbReference type="Gene3D" id="1.10.630.10">
    <property type="entry name" value="Cytochrome P450"/>
    <property type="match status" value="1"/>
</dbReference>
<proteinExistence type="inferred from homology"/>
<dbReference type="InterPro" id="IPR047146">
    <property type="entry name" value="Cyt_P450_E_CYP52_fungi"/>
</dbReference>
<evidence type="ECO:0000256" key="7">
    <source>
        <dbReference type="PIRSR" id="PIRSR602401-1"/>
    </source>
</evidence>
<evidence type="ECO:0000256" key="4">
    <source>
        <dbReference type="ARBA" id="ARBA00023002"/>
    </source>
</evidence>
<dbReference type="OrthoDB" id="1470350at2759"/>
<dbReference type="PANTHER" id="PTHR24287:SF5">
    <property type="entry name" value="P450, PUTATIVE (EUROFUNG)-RELATED"/>
    <property type="match status" value="1"/>
</dbReference>
<dbReference type="GO" id="GO:0020037">
    <property type="term" value="F:heme binding"/>
    <property type="evidence" value="ECO:0007669"/>
    <property type="project" value="InterPro"/>
</dbReference>
<feature type="binding site" description="axial binding residue" evidence="7">
    <location>
        <position position="460"/>
    </location>
    <ligand>
        <name>heme</name>
        <dbReference type="ChEBI" id="CHEBI:30413"/>
    </ligand>
    <ligandPart>
        <name>Fe</name>
        <dbReference type="ChEBI" id="CHEBI:18248"/>
    </ligandPart>
</feature>
<dbReference type="Proteomes" id="UP000799772">
    <property type="component" value="Unassembled WGS sequence"/>
</dbReference>
<reference evidence="9" key="1">
    <citation type="journal article" date="2020" name="Stud. Mycol.">
        <title>101 Dothideomycetes genomes: a test case for predicting lifestyles and emergence of pathogens.</title>
        <authorList>
            <person name="Haridas S."/>
            <person name="Albert R."/>
            <person name="Binder M."/>
            <person name="Bloem J."/>
            <person name="Labutti K."/>
            <person name="Salamov A."/>
            <person name="Andreopoulos B."/>
            <person name="Baker S."/>
            <person name="Barry K."/>
            <person name="Bills G."/>
            <person name="Bluhm B."/>
            <person name="Cannon C."/>
            <person name="Castanera R."/>
            <person name="Culley D."/>
            <person name="Daum C."/>
            <person name="Ezra D."/>
            <person name="Gonzalez J."/>
            <person name="Henrissat B."/>
            <person name="Kuo A."/>
            <person name="Liang C."/>
            <person name="Lipzen A."/>
            <person name="Lutzoni F."/>
            <person name="Magnuson J."/>
            <person name="Mondo S."/>
            <person name="Nolan M."/>
            <person name="Ohm R."/>
            <person name="Pangilinan J."/>
            <person name="Park H.-J."/>
            <person name="Ramirez L."/>
            <person name="Alfaro M."/>
            <person name="Sun H."/>
            <person name="Tritt A."/>
            <person name="Yoshinaga Y."/>
            <person name="Zwiers L.-H."/>
            <person name="Turgeon B."/>
            <person name="Goodwin S."/>
            <person name="Spatafora J."/>
            <person name="Crous P."/>
            <person name="Grigoriev I."/>
        </authorList>
    </citation>
    <scope>NUCLEOTIDE SEQUENCE</scope>
    <source>
        <strain evidence="9">CBS 133067</strain>
    </source>
</reference>
<evidence type="ECO:0000313" key="9">
    <source>
        <dbReference type="EMBL" id="KAF2101508.1"/>
    </source>
</evidence>
<dbReference type="Pfam" id="PF00067">
    <property type="entry name" value="p450"/>
    <property type="match status" value="1"/>
</dbReference>
<evidence type="ECO:0000256" key="6">
    <source>
        <dbReference type="ARBA" id="ARBA00023033"/>
    </source>
</evidence>
<dbReference type="InterPro" id="IPR017972">
    <property type="entry name" value="Cyt_P450_CS"/>
</dbReference>
<comment type="similarity">
    <text evidence="2 8">Belongs to the cytochrome P450 family.</text>
</comment>
<evidence type="ECO:0000256" key="5">
    <source>
        <dbReference type="ARBA" id="ARBA00023004"/>
    </source>
</evidence>
<dbReference type="InterPro" id="IPR002401">
    <property type="entry name" value="Cyt_P450_E_grp-I"/>
</dbReference>
<comment type="cofactor">
    <cofactor evidence="1 7">
        <name>heme</name>
        <dbReference type="ChEBI" id="CHEBI:30413"/>
    </cofactor>
</comment>
<sequence>MFIIVIHRLLQSQWLLPLLSSCLLSLWFGKLRYRRINNAVVGVSAPKIRTCLPFGLGLAYHGYKAVRGCRSLEFWKSFFQENGTKEFPYTVESKLGSVRYILTADHEIVRAVLATQFEDFEKGEHFNRQWHEFLGDSVFTTDGQSWHRRRRRIRHIMVKERMTDLLIFEKHCQKLINHIHGCGHETEIQSLLFQFTLDVASEFLFGETVGSLDNPRVEFATALADVQKVQALLARSGSLFWLAPRGKLRKGMKVIDALIKPYLDRALEITDEELERNSNSSSKSFTFLHALARTTRDRQEMHDELVNLLFAGRDTTAATLSWLFYELSDKPEIVQKIQSEIDSVLGQDQDRMPTFEELKEMRYLRHTVDETLRLYPPVPINVRHAARDTTISTSKSKAPLLIRKGDAIAYSTLLLQHRPDIYPPTSSTFAPPEEFSPERWDHWTPMPWTYIPFNGGPRICVGQQFALTEIYFTTVRILQCFRKLERVDDPRIGLDGDDRKQFMSSHIVGQPGRPVRIRFWENSD</sequence>
<dbReference type="PANTHER" id="PTHR24287">
    <property type="entry name" value="P450, PUTATIVE (EUROFUNG)-RELATED"/>
    <property type="match status" value="1"/>
</dbReference>
<comment type="caution">
    <text evidence="9">The sequence shown here is derived from an EMBL/GenBank/DDBJ whole genome shotgun (WGS) entry which is preliminary data.</text>
</comment>
<keyword evidence="5 7" id="KW-0408">Iron</keyword>
<dbReference type="GO" id="GO:0016705">
    <property type="term" value="F:oxidoreductase activity, acting on paired donors, with incorporation or reduction of molecular oxygen"/>
    <property type="evidence" value="ECO:0007669"/>
    <property type="project" value="InterPro"/>
</dbReference>
<protein>
    <submittedName>
        <fullName evidence="9">Cytochrome P450 52A11</fullName>
    </submittedName>
</protein>
<dbReference type="InterPro" id="IPR001128">
    <property type="entry name" value="Cyt_P450"/>
</dbReference>
<keyword evidence="4 8" id="KW-0560">Oxidoreductase</keyword>
<evidence type="ECO:0000256" key="8">
    <source>
        <dbReference type="RuleBase" id="RU000461"/>
    </source>
</evidence>
<dbReference type="EMBL" id="ML978123">
    <property type="protein sequence ID" value="KAF2101508.1"/>
    <property type="molecule type" value="Genomic_DNA"/>
</dbReference>
<dbReference type="InterPro" id="IPR036396">
    <property type="entry name" value="Cyt_P450_sf"/>
</dbReference>
<evidence type="ECO:0000256" key="3">
    <source>
        <dbReference type="ARBA" id="ARBA00022723"/>
    </source>
</evidence>
<keyword evidence="7 8" id="KW-0349">Heme</keyword>
<accession>A0A9P4IK85</accession>
<dbReference type="CDD" id="cd11063">
    <property type="entry name" value="CYP52"/>
    <property type="match status" value="1"/>
</dbReference>
<dbReference type="AlphaFoldDB" id="A0A9P4IK85"/>
<name>A0A9P4IK85_9PEZI</name>